<reference evidence="1 2" key="1">
    <citation type="journal article" date="2018" name="Nat. Ecol. Evol.">
        <title>Pezizomycetes genomes reveal the molecular basis of ectomycorrhizal truffle lifestyle.</title>
        <authorList>
            <person name="Murat C."/>
            <person name="Payen T."/>
            <person name="Noel B."/>
            <person name="Kuo A."/>
            <person name="Morin E."/>
            <person name="Chen J."/>
            <person name="Kohler A."/>
            <person name="Krizsan K."/>
            <person name="Balestrini R."/>
            <person name="Da Silva C."/>
            <person name="Montanini B."/>
            <person name="Hainaut M."/>
            <person name="Levati E."/>
            <person name="Barry K.W."/>
            <person name="Belfiori B."/>
            <person name="Cichocki N."/>
            <person name="Clum A."/>
            <person name="Dockter R.B."/>
            <person name="Fauchery L."/>
            <person name="Guy J."/>
            <person name="Iotti M."/>
            <person name="Le Tacon F."/>
            <person name="Lindquist E.A."/>
            <person name="Lipzen A."/>
            <person name="Malagnac F."/>
            <person name="Mello A."/>
            <person name="Molinier V."/>
            <person name="Miyauchi S."/>
            <person name="Poulain J."/>
            <person name="Riccioni C."/>
            <person name="Rubini A."/>
            <person name="Sitrit Y."/>
            <person name="Splivallo R."/>
            <person name="Traeger S."/>
            <person name="Wang M."/>
            <person name="Zifcakova L."/>
            <person name="Wipf D."/>
            <person name="Zambonelli A."/>
            <person name="Paolocci F."/>
            <person name="Nowrousian M."/>
            <person name="Ottonello S."/>
            <person name="Baldrian P."/>
            <person name="Spatafora J.W."/>
            <person name="Henrissat B."/>
            <person name="Nagy L.G."/>
            <person name="Aury J.M."/>
            <person name="Wincker P."/>
            <person name="Grigoriev I.V."/>
            <person name="Bonfante P."/>
            <person name="Martin F.M."/>
        </authorList>
    </citation>
    <scope>NUCLEOTIDE SEQUENCE [LARGE SCALE GENOMIC DNA]</scope>
    <source>
        <strain evidence="1 2">RN42</strain>
    </source>
</reference>
<gene>
    <name evidence="1" type="ORF">BJ508DRAFT_198713</name>
</gene>
<feature type="non-terminal residue" evidence="1">
    <location>
        <position position="203"/>
    </location>
</feature>
<dbReference type="AlphaFoldDB" id="A0A3N4HA56"/>
<name>A0A3N4HA56_ASCIM</name>
<evidence type="ECO:0000313" key="1">
    <source>
        <dbReference type="EMBL" id="RPA71453.1"/>
    </source>
</evidence>
<evidence type="ECO:0008006" key="3">
    <source>
        <dbReference type="Google" id="ProtNLM"/>
    </source>
</evidence>
<proteinExistence type="predicted"/>
<feature type="non-terminal residue" evidence="1">
    <location>
        <position position="1"/>
    </location>
</feature>
<accession>A0A3N4HA56</accession>
<protein>
    <recommendedName>
        <fullName evidence="3">DDE-1 domain-containing protein</fullName>
    </recommendedName>
</protein>
<sequence length="203" mass="22897">LNWRVRCETQAGHKLPLNWEDQCERAFFRIVYTVAHEKIHPSLLINLDQTGMNVIPGGGLRTYDQLGARQVSLLGKEEKRGFTATLGVTADGQLLGAQSTWKGKTAASLPAVGLRFAAERDLGLTFVLNPKNHWSCLDTIKKLVTNVVSPHRDKMIMEHKLDTNAKVILYLDCWKVHKSEDFRTWIFDDIPWAILIFVPAGCT</sequence>
<dbReference type="EMBL" id="ML119927">
    <property type="protein sequence ID" value="RPA71453.1"/>
    <property type="molecule type" value="Genomic_DNA"/>
</dbReference>
<dbReference type="OrthoDB" id="3341102at2759"/>
<organism evidence="1 2">
    <name type="scientific">Ascobolus immersus RN42</name>
    <dbReference type="NCBI Taxonomy" id="1160509"/>
    <lineage>
        <taxon>Eukaryota</taxon>
        <taxon>Fungi</taxon>
        <taxon>Dikarya</taxon>
        <taxon>Ascomycota</taxon>
        <taxon>Pezizomycotina</taxon>
        <taxon>Pezizomycetes</taxon>
        <taxon>Pezizales</taxon>
        <taxon>Ascobolaceae</taxon>
        <taxon>Ascobolus</taxon>
    </lineage>
</organism>
<evidence type="ECO:0000313" key="2">
    <source>
        <dbReference type="Proteomes" id="UP000275078"/>
    </source>
</evidence>
<dbReference type="Proteomes" id="UP000275078">
    <property type="component" value="Unassembled WGS sequence"/>
</dbReference>
<keyword evidence="2" id="KW-1185">Reference proteome</keyword>
<dbReference type="STRING" id="1160509.A0A3N4HA56"/>